<comment type="similarity">
    <text evidence="1">Belongs to the thioesterase PaaI family.</text>
</comment>
<dbReference type="RefSeq" id="WP_115981675.1">
    <property type="nucleotide sequence ID" value="NZ_QOHR01000028.1"/>
</dbReference>
<gene>
    <name evidence="4" type="primary">paaD</name>
    <name evidence="4" type="ORF">DRV84_13640</name>
</gene>
<dbReference type="NCBIfam" id="TIGR00369">
    <property type="entry name" value="unchar_dom_1"/>
    <property type="match status" value="1"/>
</dbReference>
<dbReference type="InterPro" id="IPR003736">
    <property type="entry name" value="PAAI_dom"/>
</dbReference>
<dbReference type="EMBL" id="QOHR01000028">
    <property type="protein sequence ID" value="REC54558.1"/>
    <property type="molecule type" value="Genomic_DNA"/>
</dbReference>
<dbReference type="Proteomes" id="UP000257131">
    <property type="component" value="Unassembled WGS sequence"/>
</dbReference>
<sequence>MTPKERAEKAAAAMWSDDGASQWAGMEITHVDEGEAILELTVQPHHCNGHAICHGGLTFMLADSAFAFACNSRNRATVAQHNVITYLAPGKQGDRLTAHAREVALKGRSGIYDVTVMNQDGVVIAEFRGMSRAIDGHLFDEDED</sequence>
<dbReference type="PANTHER" id="PTHR42856">
    <property type="entry name" value="ACYL-COENZYME A THIOESTERASE PAAI"/>
    <property type="match status" value="1"/>
</dbReference>
<dbReference type="InterPro" id="IPR006683">
    <property type="entry name" value="Thioestr_dom"/>
</dbReference>
<evidence type="ECO:0000256" key="2">
    <source>
        <dbReference type="ARBA" id="ARBA00022801"/>
    </source>
</evidence>
<evidence type="ECO:0000313" key="4">
    <source>
        <dbReference type="EMBL" id="REC54558.1"/>
    </source>
</evidence>
<dbReference type="FunFam" id="3.10.129.10:FF:000022">
    <property type="entry name" value="Phenylacetic acid degradation protein"/>
    <property type="match status" value="1"/>
</dbReference>
<comment type="caution">
    <text evidence="4">The sequence shown here is derived from an EMBL/GenBank/DDBJ whole genome shotgun (WGS) entry which is preliminary data.</text>
</comment>
<name>A0A3D9BM14_9RHOB</name>
<dbReference type="OrthoDB" id="32575at2"/>
<dbReference type="Pfam" id="PF03061">
    <property type="entry name" value="4HBT"/>
    <property type="match status" value="1"/>
</dbReference>
<evidence type="ECO:0000256" key="1">
    <source>
        <dbReference type="ARBA" id="ARBA00008324"/>
    </source>
</evidence>
<dbReference type="GO" id="GO:0016289">
    <property type="term" value="F:acyl-CoA hydrolase activity"/>
    <property type="evidence" value="ECO:0007669"/>
    <property type="project" value="UniProtKB-ARBA"/>
</dbReference>
<accession>A0A3D9BM14</accession>
<dbReference type="AlphaFoldDB" id="A0A3D9BM14"/>
<dbReference type="CDD" id="cd03443">
    <property type="entry name" value="PaaI_thioesterase"/>
    <property type="match status" value="1"/>
</dbReference>
<dbReference type="PANTHER" id="PTHR42856:SF1">
    <property type="entry name" value="ACYL-COENZYME A THIOESTERASE PAAI"/>
    <property type="match status" value="1"/>
</dbReference>
<protein>
    <submittedName>
        <fullName evidence="4">Hydroxyphenylacetyl-CoA thioesterase PaaI</fullName>
    </submittedName>
</protein>
<dbReference type="InterPro" id="IPR029069">
    <property type="entry name" value="HotDog_dom_sf"/>
</dbReference>
<dbReference type="Gene3D" id="3.10.129.10">
    <property type="entry name" value="Hotdog Thioesterase"/>
    <property type="match status" value="1"/>
</dbReference>
<organism evidence="4 5">
    <name type="scientific">Rhodosalinus sediminis</name>
    <dbReference type="NCBI Taxonomy" id="1940533"/>
    <lineage>
        <taxon>Bacteria</taxon>
        <taxon>Pseudomonadati</taxon>
        <taxon>Pseudomonadota</taxon>
        <taxon>Alphaproteobacteria</taxon>
        <taxon>Rhodobacterales</taxon>
        <taxon>Paracoccaceae</taxon>
        <taxon>Rhodosalinus</taxon>
    </lineage>
</organism>
<reference evidence="4 5" key="1">
    <citation type="journal article" date="2017" name="Int. J. Syst. Evol. Microbiol.">
        <title>Rhodosalinus sediminis gen. nov., sp. nov., isolated from marine saltern.</title>
        <authorList>
            <person name="Guo L.Y."/>
            <person name="Ling S.K."/>
            <person name="Li C.M."/>
            <person name="Chen G.J."/>
            <person name="Du Z.J."/>
        </authorList>
    </citation>
    <scope>NUCLEOTIDE SEQUENCE [LARGE SCALE GENOMIC DNA]</scope>
    <source>
        <strain evidence="4 5">WDN1C137</strain>
    </source>
</reference>
<dbReference type="InterPro" id="IPR052723">
    <property type="entry name" value="Acyl-CoA_thioesterase_PaaI"/>
</dbReference>
<dbReference type="NCBIfam" id="TIGR02286">
    <property type="entry name" value="PaaD"/>
    <property type="match status" value="1"/>
</dbReference>
<feature type="domain" description="Thioesterase" evidence="3">
    <location>
        <begin position="52"/>
        <end position="124"/>
    </location>
</feature>
<dbReference type="SUPFAM" id="SSF54637">
    <property type="entry name" value="Thioesterase/thiol ester dehydrase-isomerase"/>
    <property type="match status" value="1"/>
</dbReference>
<keyword evidence="5" id="KW-1185">Reference proteome</keyword>
<proteinExistence type="inferred from homology"/>
<evidence type="ECO:0000313" key="5">
    <source>
        <dbReference type="Proteomes" id="UP000257131"/>
    </source>
</evidence>
<dbReference type="InterPro" id="IPR011973">
    <property type="entry name" value="PaaD"/>
</dbReference>
<keyword evidence="2" id="KW-0378">Hydrolase</keyword>
<evidence type="ECO:0000259" key="3">
    <source>
        <dbReference type="Pfam" id="PF03061"/>
    </source>
</evidence>